<comment type="caution">
    <text evidence="1">The sequence shown here is derived from an EMBL/GenBank/DDBJ whole genome shotgun (WGS) entry which is preliminary data.</text>
</comment>
<sequence>MDWTDCLNHNKVKQVQKNPEQANSLVKLAERRFESIEKRKDYEYPQLLLEDYYETIKELISALLAAHGYKSYSHECLISFMREFYPHALTESQLHFLDDLRRLRSDILYRGRDVAEDYLHRNSSGIERILELLFEKAR</sequence>
<reference evidence="1" key="1">
    <citation type="journal article" date="2014" name="Front. Microbiol.">
        <title>High frequency of phylogenetically diverse reductive dehalogenase-homologous genes in deep subseafloor sedimentary metagenomes.</title>
        <authorList>
            <person name="Kawai M."/>
            <person name="Futagami T."/>
            <person name="Toyoda A."/>
            <person name="Takaki Y."/>
            <person name="Nishi S."/>
            <person name="Hori S."/>
            <person name="Arai W."/>
            <person name="Tsubouchi T."/>
            <person name="Morono Y."/>
            <person name="Uchiyama I."/>
            <person name="Ito T."/>
            <person name="Fujiyama A."/>
            <person name="Inagaki F."/>
            <person name="Takami H."/>
        </authorList>
    </citation>
    <scope>NUCLEOTIDE SEQUENCE</scope>
    <source>
        <strain evidence="1">Expedition CK06-06</strain>
    </source>
</reference>
<dbReference type="Gene3D" id="1.20.120.330">
    <property type="entry name" value="Nucleotidyltransferases domain 2"/>
    <property type="match status" value="1"/>
</dbReference>
<dbReference type="AlphaFoldDB" id="X1H458"/>
<evidence type="ECO:0008006" key="2">
    <source>
        <dbReference type="Google" id="ProtNLM"/>
    </source>
</evidence>
<protein>
    <recommendedName>
        <fullName evidence="2">HEPN domain-containing protein</fullName>
    </recommendedName>
</protein>
<organism evidence="1">
    <name type="scientific">marine sediment metagenome</name>
    <dbReference type="NCBI Taxonomy" id="412755"/>
    <lineage>
        <taxon>unclassified sequences</taxon>
        <taxon>metagenomes</taxon>
        <taxon>ecological metagenomes</taxon>
    </lineage>
</organism>
<name>X1H458_9ZZZZ</name>
<gene>
    <name evidence="1" type="ORF">S03H2_18615</name>
</gene>
<evidence type="ECO:0000313" key="1">
    <source>
        <dbReference type="EMBL" id="GAH40058.1"/>
    </source>
</evidence>
<dbReference type="EMBL" id="BARU01009668">
    <property type="protein sequence ID" value="GAH40058.1"/>
    <property type="molecule type" value="Genomic_DNA"/>
</dbReference>
<proteinExistence type="predicted"/>
<accession>X1H458</accession>